<dbReference type="InterPro" id="IPR054636">
    <property type="entry name" value="CydP"/>
</dbReference>
<feature type="region of interest" description="Disordered" evidence="1">
    <location>
        <begin position="72"/>
        <end position="96"/>
    </location>
</feature>
<keyword evidence="2" id="KW-0472">Membrane</keyword>
<feature type="compositionally biased region" description="Polar residues" evidence="1">
    <location>
        <begin position="85"/>
        <end position="96"/>
    </location>
</feature>
<keyword evidence="2" id="KW-0812">Transmembrane</keyword>
<dbReference type="RefSeq" id="WP_408167909.1">
    <property type="nucleotide sequence ID" value="NZ_JAQQFR010000006.1"/>
</dbReference>
<evidence type="ECO:0000313" key="4">
    <source>
        <dbReference type="Proteomes" id="UP001629214"/>
    </source>
</evidence>
<accession>A0ABW8Z7K1</accession>
<proteinExistence type="predicted"/>
<evidence type="ECO:0000256" key="1">
    <source>
        <dbReference type="SAM" id="MobiDB-lite"/>
    </source>
</evidence>
<comment type="caution">
    <text evidence="3">The sequence shown here is derived from an EMBL/GenBank/DDBJ whole genome shotgun (WGS) entry which is preliminary data.</text>
</comment>
<reference evidence="3 4" key="1">
    <citation type="journal article" date="2024" name="Chem. Sci.">
        <title>Discovery of megapolipeptins by genome mining of a Burkholderiales bacteria collection.</title>
        <authorList>
            <person name="Paulo B.S."/>
            <person name="Recchia M.J.J."/>
            <person name="Lee S."/>
            <person name="Fergusson C.H."/>
            <person name="Romanowski S.B."/>
            <person name="Hernandez A."/>
            <person name="Krull N."/>
            <person name="Liu D.Y."/>
            <person name="Cavanagh H."/>
            <person name="Bos A."/>
            <person name="Gray C.A."/>
            <person name="Murphy B.T."/>
            <person name="Linington R.G."/>
            <person name="Eustaquio A.S."/>
        </authorList>
    </citation>
    <scope>NUCLEOTIDE SEQUENCE [LARGE SCALE GENOMIC DNA]</scope>
    <source>
        <strain evidence="3 4">RL21-008-BIB-B</strain>
    </source>
</reference>
<keyword evidence="2" id="KW-1133">Transmembrane helix</keyword>
<sequence>MSRPSWLFRIHHLSRLPRLTQLPLGAEIALILVVKIAILTVLAKTFFSEPQAKKMRMPTEQVEQHLLAPAPASAPTITTSAVSTLPSTSEVTHASH</sequence>
<dbReference type="NCBIfam" id="NF045611">
    <property type="entry name" value="small_CydP"/>
    <property type="match status" value="1"/>
</dbReference>
<organism evidence="3 4">
    <name type="scientific">Herbaspirillum rhizosphaerae</name>
    <dbReference type="NCBI Taxonomy" id="346179"/>
    <lineage>
        <taxon>Bacteria</taxon>
        <taxon>Pseudomonadati</taxon>
        <taxon>Pseudomonadota</taxon>
        <taxon>Betaproteobacteria</taxon>
        <taxon>Burkholderiales</taxon>
        <taxon>Oxalobacteraceae</taxon>
        <taxon>Herbaspirillum</taxon>
    </lineage>
</organism>
<gene>
    <name evidence="3" type="ORF">PQR63_11015</name>
</gene>
<keyword evidence="4" id="KW-1185">Reference proteome</keyword>
<feature type="compositionally biased region" description="Low complexity" evidence="1">
    <location>
        <begin position="72"/>
        <end position="84"/>
    </location>
</feature>
<protein>
    <submittedName>
        <fullName evidence="3">Uncharacterized protein</fullName>
    </submittedName>
</protein>
<name>A0ABW8Z7K1_9BURK</name>
<evidence type="ECO:0000256" key="2">
    <source>
        <dbReference type="SAM" id="Phobius"/>
    </source>
</evidence>
<dbReference type="Proteomes" id="UP001629214">
    <property type="component" value="Unassembled WGS sequence"/>
</dbReference>
<dbReference type="EMBL" id="JAQQFR010000006">
    <property type="protein sequence ID" value="MFL9878916.1"/>
    <property type="molecule type" value="Genomic_DNA"/>
</dbReference>
<evidence type="ECO:0000313" key="3">
    <source>
        <dbReference type="EMBL" id="MFL9878916.1"/>
    </source>
</evidence>
<feature type="transmembrane region" description="Helical" evidence="2">
    <location>
        <begin position="28"/>
        <end position="47"/>
    </location>
</feature>